<accession>A0A645H2S8</accession>
<protein>
    <submittedName>
        <fullName evidence="1">Uncharacterized protein</fullName>
    </submittedName>
</protein>
<evidence type="ECO:0000313" key="1">
    <source>
        <dbReference type="EMBL" id="MPN33341.1"/>
    </source>
</evidence>
<gene>
    <name evidence="1" type="ORF">SDC9_180827</name>
</gene>
<proteinExistence type="predicted"/>
<organism evidence="1">
    <name type="scientific">bioreactor metagenome</name>
    <dbReference type="NCBI Taxonomy" id="1076179"/>
    <lineage>
        <taxon>unclassified sequences</taxon>
        <taxon>metagenomes</taxon>
        <taxon>ecological metagenomes</taxon>
    </lineage>
</organism>
<name>A0A645H2S8_9ZZZZ</name>
<sequence>MTMVEWRHQVQARHIEWHSDQKTWARDRLAILRQIPRFQNSDNHIVIANKECAPNQRHHVVQHPTSISFKVHRCKAFLLLHLENPYLRERVV</sequence>
<comment type="caution">
    <text evidence="1">The sequence shown here is derived from an EMBL/GenBank/DDBJ whole genome shotgun (WGS) entry which is preliminary data.</text>
</comment>
<dbReference type="AlphaFoldDB" id="A0A645H2S8"/>
<reference evidence="1" key="1">
    <citation type="submission" date="2019-08" db="EMBL/GenBank/DDBJ databases">
        <authorList>
            <person name="Kucharzyk K."/>
            <person name="Murdoch R.W."/>
            <person name="Higgins S."/>
            <person name="Loffler F."/>
        </authorList>
    </citation>
    <scope>NUCLEOTIDE SEQUENCE</scope>
</reference>
<dbReference type="EMBL" id="VSSQ01085795">
    <property type="protein sequence ID" value="MPN33341.1"/>
    <property type="molecule type" value="Genomic_DNA"/>
</dbReference>